<evidence type="ECO:0000256" key="1">
    <source>
        <dbReference type="SAM" id="Phobius"/>
    </source>
</evidence>
<keyword evidence="1" id="KW-0472">Membrane</keyword>
<feature type="transmembrane region" description="Helical" evidence="1">
    <location>
        <begin position="45"/>
        <end position="74"/>
    </location>
</feature>
<keyword evidence="1" id="KW-1133">Transmembrane helix</keyword>
<proteinExistence type="predicted"/>
<dbReference type="EMBL" id="CP103166">
    <property type="protein sequence ID" value="UVQ97371.1"/>
    <property type="molecule type" value="Genomic_DNA"/>
</dbReference>
<dbReference type="Proteomes" id="UP001060260">
    <property type="component" value="Chromosome"/>
</dbReference>
<gene>
    <name evidence="2" type="ORF">NXW23_03090</name>
</gene>
<keyword evidence="1" id="KW-0812">Transmembrane</keyword>
<dbReference type="AlphaFoldDB" id="A0AA94Y4V7"/>
<evidence type="ECO:0000313" key="3">
    <source>
        <dbReference type="Proteomes" id="UP001060260"/>
    </source>
</evidence>
<reference evidence="2" key="1">
    <citation type="submission" date="2022-08" db="EMBL/GenBank/DDBJ databases">
        <title>Genome Sequencing of Bacteroides fragilis Group Isolates with Nanopore Technology.</title>
        <authorList>
            <person name="Tisza M.J."/>
            <person name="Smith D."/>
            <person name="Dekker J.P."/>
        </authorList>
    </citation>
    <scope>NUCLEOTIDE SEQUENCE</scope>
    <source>
        <strain evidence="2">BFG-474</strain>
    </source>
</reference>
<evidence type="ECO:0008006" key="4">
    <source>
        <dbReference type="Google" id="ProtNLM"/>
    </source>
</evidence>
<sequence length="199" mass="22840">MKKEFQTGTSYVPSFRTGSTDVNTIQHRYFQEPKKECTVCSTSGAYYLSAIACFCLTFIYPPAVIGAVICVCRAKKARERRSKMTSYFIELNEYKPQNRKCAEMAEFANQFGNTLCPDKISFDAFKTELEAKVKELNEKYPKTMPLKISSGSGFIHIDQDTKTHNNGCDKPVAYFFIYRVKRIYRFSERPQIEKKGGSE</sequence>
<accession>A0AA94Y4V7</accession>
<protein>
    <recommendedName>
        <fullName evidence="4">Transmembrane protein</fullName>
    </recommendedName>
</protein>
<organism evidence="2 3">
    <name type="scientific">Bacteroides caccae</name>
    <dbReference type="NCBI Taxonomy" id="47678"/>
    <lineage>
        <taxon>Bacteria</taxon>
        <taxon>Pseudomonadati</taxon>
        <taxon>Bacteroidota</taxon>
        <taxon>Bacteroidia</taxon>
        <taxon>Bacteroidales</taxon>
        <taxon>Bacteroidaceae</taxon>
        <taxon>Bacteroides</taxon>
    </lineage>
</organism>
<evidence type="ECO:0000313" key="2">
    <source>
        <dbReference type="EMBL" id="UVQ97371.1"/>
    </source>
</evidence>
<name>A0AA94Y4V7_9BACE</name>